<evidence type="ECO:0000259" key="6">
    <source>
        <dbReference type="Pfam" id="PF04884"/>
    </source>
</evidence>
<keyword evidence="3" id="KW-0812">Transmembrane</keyword>
<dbReference type="Pfam" id="PF04884">
    <property type="entry name" value="UVB_sens_prot"/>
    <property type="match status" value="1"/>
</dbReference>
<dbReference type="PANTHER" id="PTHR12770">
    <property type="entry name" value="RUS1 FAMILY PROTEIN C16ORF58"/>
    <property type="match status" value="1"/>
</dbReference>
<name>A0A8I6RJ71_CIMLE</name>
<dbReference type="Pfam" id="PF24160">
    <property type="entry name" value="UVB_sens_C"/>
    <property type="match status" value="1"/>
</dbReference>
<evidence type="ECO:0000256" key="5">
    <source>
        <dbReference type="ARBA" id="ARBA00023136"/>
    </source>
</evidence>
<dbReference type="EnsemblMetazoa" id="XM_014390954.2">
    <property type="protein sequence ID" value="XP_014246440.1"/>
    <property type="gene ID" value="LOC106664891"/>
</dbReference>
<dbReference type="RefSeq" id="XP_014246440.1">
    <property type="nucleotide sequence ID" value="XM_014390954.2"/>
</dbReference>
<dbReference type="Proteomes" id="UP000494040">
    <property type="component" value="Unassembled WGS sequence"/>
</dbReference>
<evidence type="ECO:0000313" key="9">
    <source>
        <dbReference type="Proteomes" id="UP000494040"/>
    </source>
</evidence>
<protein>
    <submittedName>
        <fullName evidence="8">Uncharacterized protein</fullName>
    </submittedName>
</protein>
<dbReference type="InterPro" id="IPR054549">
    <property type="entry name" value="UVB_sens_RUS_dom"/>
</dbReference>
<comment type="subcellular location">
    <subcellularLocation>
        <location evidence="1">Membrane</location>
    </subcellularLocation>
</comment>
<dbReference type="InterPro" id="IPR006968">
    <property type="entry name" value="RUS_fam"/>
</dbReference>
<dbReference type="OrthoDB" id="364779at2759"/>
<feature type="domain" description="Protein root UVB sensitive/RUS" evidence="6">
    <location>
        <begin position="43"/>
        <end position="279"/>
    </location>
</feature>
<dbReference type="KEGG" id="clec:106664891"/>
<evidence type="ECO:0000256" key="3">
    <source>
        <dbReference type="ARBA" id="ARBA00022692"/>
    </source>
</evidence>
<dbReference type="GO" id="GO:0016020">
    <property type="term" value="C:membrane"/>
    <property type="evidence" value="ECO:0007669"/>
    <property type="project" value="UniProtKB-SubCell"/>
</dbReference>
<dbReference type="AlphaFoldDB" id="A0A8I6RJ71"/>
<evidence type="ECO:0000256" key="4">
    <source>
        <dbReference type="ARBA" id="ARBA00022989"/>
    </source>
</evidence>
<dbReference type="GeneID" id="106664891"/>
<dbReference type="InterPro" id="IPR055412">
    <property type="entry name" value="UVB_sens_C"/>
</dbReference>
<organism evidence="8 9">
    <name type="scientific">Cimex lectularius</name>
    <name type="common">Bed bug</name>
    <name type="synonym">Acanthia lectularia</name>
    <dbReference type="NCBI Taxonomy" id="79782"/>
    <lineage>
        <taxon>Eukaryota</taxon>
        <taxon>Metazoa</taxon>
        <taxon>Ecdysozoa</taxon>
        <taxon>Arthropoda</taxon>
        <taxon>Hexapoda</taxon>
        <taxon>Insecta</taxon>
        <taxon>Pterygota</taxon>
        <taxon>Neoptera</taxon>
        <taxon>Paraneoptera</taxon>
        <taxon>Hemiptera</taxon>
        <taxon>Heteroptera</taxon>
        <taxon>Panheteroptera</taxon>
        <taxon>Cimicomorpha</taxon>
        <taxon>Cimicidae</taxon>
        <taxon>Cimex</taxon>
    </lineage>
</organism>
<evidence type="ECO:0000259" key="7">
    <source>
        <dbReference type="Pfam" id="PF24160"/>
    </source>
</evidence>
<keyword evidence="9" id="KW-1185">Reference proteome</keyword>
<accession>A0A8I6RJ71</accession>
<proteinExistence type="inferred from homology"/>
<evidence type="ECO:0000313" key="8">
    <source>
        <dbReference type="EnsemblMetazoa" id="XP_014246440.1"/>
    </source>
</evidence>
<keyword evidence="4" id="KW-1133">Transmembrane helix</keyword>
<sequence length="489" mass="54722">MKLNYPILITETEQGSEGEFVYVQSQGKNELLKLNASLKAKKSFSRVVSIFKDIFLPRGYPDSVSKDYVNYQIWDTLQACCSTITGTLATKAVLQGIGVGDSTANSTSAAVTWVLKDGIGLLAKIAFAWGIGSGLDGECKKWRMFADILNDTAIFTELIFMTLYTEYAFYILCFSTSLKGLVGVAGGATRAAITQHQAVKENMADVSAKDGSQETCVNLLTSLMGVGLLSYFGDNSALWYLFVILTYFHLYCNYKAVKALNFNFFNNERLVIFLKNYFLSDIALPPQEVNERESVLLGAGESDSSICGHKIKIGCSLDKITSKKLLLPLQIQFLAHLYKKRKYMIVLCENQNTIYVFLDTTITSKDVLEAYFHAVILGIGVSYIKNSTFLPTKKFVKGDKFKQFPSQSKMLNSLYESLSSKQIQYLMDKQGIDISVLMTIDNFATQHATDCFQNAAMMGWDIEKNLLKVDNWRAYWGDQRSANENPKDL</sequence>
<feature type="domain" description="Root UVB sensitive protein C-terminal" evidence="7">
    <location>
        <begin position="284"/>
        <end position="476"/>
    </location>
</feature>
<comment type="similarity">
    <text evidence="2">Belongs to the RUS1 family.</text>
</comment>
<evidence type="ECO:0000256" key="1">
    <source>
        <dbReference type="ARBA" id="ARBA00004370"/>
    </source>
</evidence>
<evidence type="ECO:0000256" key="2">
    <source>
        <dbReference type="ARBA" id="ARBA00007558"/>
    </source>
</evidence>
<keyword evidence="5" id="KW-0472">Membrane</keyword>
<dbReference type="PANTHER" id="PTHR12770:SF31">
    <property type="entry name" value="RUS FAMILY MEMBER 1"/>
    <property type="match status" value="1"/>
</dbReference>
<dbReference type="OMA" id="FMAHIAE"/>
<reference evidence="8" key="1">
    <citation type="submission" date="2022-01" db="UniProtKB">
        <authorList>
            <consortium name="EnsemblMetazoa"/>
        </authorList>
    </citation>
    <scope>IDENTIFICATION</scope>
</reference>